<dbReference type="Gene3D" id="2.40.160.10">
    <property type="entry name" value="Porin"/>
    <property type="match status" value="1"/>
</dbReference>
<evidence type="ECO:0000313" key="4">
    <source>
        <dbReference type="Proteomes" id="UP000029843"/>
    </source>
</evidence>
<name>A0A099KZM2_COLPS</name>
<feature type="compositionally biased region" description="Polar residues" evidence="1">
    <location>
        <begin position="49"/>
        <end position="61"/>
    </location>
</feature>
<dbReference type="SUPFAM" id="SSF56935">
    <property type="entry name" value="Porins"/>
    <property type="match status" value="1"/>
</dbReference>
<reference evidence="3 4" key="1">
    <citation type="submission" date="2014-08" db="EMBL/GenBank/DDBJ databases">
        <title>Genomic and Phenotypic Diversity of Colwellia psychrerythraea strains from Disparate Marine Basins.</title>
        <authorList>
            <person name="Techtmann S.M."/>
            <person name="Stelling S.C."/>
            <person name="Utturkar S.M."/>
            <person name="Alshibli N."/>
            <person name="Harris A."/>
            <person name="Brown S.D."/>
            <person name="Hazen T.C."/>
        </authorList>
    </citation>
    <scope>NUCLEOTIDE SEQUENCE [LARGE SCALE GENOMIC DNA]</scope>
    <source>
        <strain evidence="3 4">ND2E</strain>
    </source>
</reference>
<dbReference type="AlphaFoldDB" id="A0A099KZM2"/>
<dbReference type="EMBL" id="JQED01000003">
    <property type="protein sequence ID" value="KGJ95615.1"/>
    <property type="molecule type" value="Genomic_DNA"/>
</dbReference>
<keyword evidence="2" id="KW-0732">Signal</keyword>
<gene>
    <name evidence="3" type="ORF">ND2E_1397</name>
</gene>
<dbReference type="InterPro" id="IPR023614">
    <property type="entry name" value="Porin_dom_sf"/>
</dbReference>
<feature type="region of interest" description="Disordered" evidence="1">
    <location>
        <begin position="41"/>
        <end position="61"/>
    </location>
</feature>
<evidence type="ECO:0000313" key="3">
    <source>
        <dbReference type="EMBL" id="KGJ95615.1"/>
    </source>
</evidence>
<dbReference type="PATRIC" id="fig|28229.4.peg.396"/>
<proteinExistence type="predicted"/>
<dbReference type="Proteomes" id="UP000029843">
    <property type="component" value="Unassembled WGS sequence"/>
</dbReference>
<dbReference type="OrthoDB" id="178488at2"/>
<evidence type="ECO:0000256" key="1">
    <source>
        <dbReference type="SAM" id="MobiDB-lite"/>
    </source>
</evidence>
<organism evidence="3 4">
    <name type="scientific">Colwellia psychrerythraea</name>
    <name type="common">Vibrio psychroerythus</name>
    <dbReference type="NCBI Taxonomy" id="28229"/>
    <lineage>
        <taxon>Bacteria</taxon>
        <taxon>Pseudomonadati</taxon>
        <taxon>Pseudomonadota</taxon>
        <taxon>Gammaproteobacteria</taxon>
        <taxon>Alteromonadales</taxon>
        <taxon>Colwelliaceae</taxon>
        <taxon>Colwellia</taxon>
    </lineage>
</organism>
<evidence type="ECO:0000256" key="2">
    <source>
        <dbReference type="SAM" id="SignalP"/>
    </source>
</evidence>
<accession>A0A099KZM2</accession>
<comment type="caution">
    <text evidence="3">The sequence shown here is derived from an EMBL/GenBank/DDBJ whole genome shotgun (WGS) entry which is preliminary data.</text>
</comment>
<dbReference type="InterPro" id="IPR010870">
    <property type="entry name" value="Porin_O/P"/>
</dbReference>
<protein>
    <submittedName>
        <fullName evidence="3">Phosphate-selective porin O and P</fullName>
    </submittedName>
</protein>
<sequence precursor="true">MIVINMKNQSFTKKSSVRLKTILAIAVATSLSSSLVHAQAGASDDNKQTRANSSKSNELSQRTESSFADAWDFADLYNTEHGDYLKLSGRLQLDSTWVDSDQGDYNDTLWRRFRFGFKAKHGELKVALEADINLNDSLGDAYNRLTDANVSWSLDKDTELKFLKQSTGFTLDGKTSSKKLLTPQRNNLTNNLWFTSEYFTGVSVKSKLSNDWSYKTGIFSSDGSDEISISDASYFAMFSTSKKLAKSNLWDKGEVSLDYVYNDTHEDGNTRDFSQVISTSSKFRQNDWGFHSDISWGKGDLGQSDLFGVVIMPTYQQSEKIQWVARYTYLKSSEDNGVRLGRYDSKVVDEYGQSSVEGERGDKYQEVYAGVNWFINDHKLKLQAGLQYAKMDDNANDGGAYDGWSFTVAMRSYW</sequence>
<feature type="chain" id="PRO_5001949580" evidence="2">
    <location>
        <begin position="39"/>
        <end position="414"/>
    </location>
</feature>
<feature type="signal peptide" evidence="2">
    <location>
        <begin position="1"/>
        <end position="38"/>
    </location>
</feature>
<dbReference type="Pfam" id="PF07396">
    <property type="entry name" value="Porin_O_P"/>
    <property type="match status" value="1"/>
</dbReference>